<evidence type="ECO:0000313" key="2">
    <source>
        <dbReference type="Proteomes" id="UP000062963"/>
    </source>
</evidence>
<organism evidence="1 2">
    <name type="scientific">Spiroplasma kunkelii CR2-3x</name>
    <dbReference type="NCBI Taxonomy" id="273035"/>
    <lineage>
        <taxon>Bacteria</taxon>
        <taxon>Bacillati</taxon>
        <taxon>Mycoplasmatota</taxon>
        <taxon>Mollicutes</taxon>
        <taxon>Entomoplasmatales</taxon>
        <taxon>Spiroplasmataceae</taxon>
        <taxon>Spiroplasma</taxon>
    </lineage>
</organism>
<dbReference type="AlphaFoldDB" id="A0A0K2JFB2"/>
<dbReference type="STRING" id="273035.SKUN_00200"/>
<reference evidence="1 2" key="1">
    <citation type="journal article" date="2015" name="Genome Announc.">
        <title>Complete Genome Sequence of Spiroplasma kunkelii Strain CR2-3x, Causal Agent of Corn Stunt Disease in Zea mays L.</title>
        <authorList>
            <person name="Davis R.E."/>
            <person name="Shao J."/>
            <person name="Dally E.L."/>
            <person name="Zhao Y."/>
            <person name="Gasparich G.E."/>
            <person name="Gaynor B.J."/>
            <person name="Athey J.C."/>
            <person name="Harrison N.A."/>
            <person name="Donofrio N."/>
        </authorList>
    </citation>
    <scope>NUCLEOTIDE SEQUENCE [LARGE SCALE GENOMIC DNA]</scope>
    <source>
        <strain evidence="1 2">CR2-3x</strain>
    </source>
</reference>
<dbReference type="RefSeq" id="WP_053390467.1">
    <property type="nucleotide sequence ID" value="NZ_CP010899.1"/>
</dbReference>
<dbReference type="PATRIC" id="fig|273035.7.peg.235"/>
<dbReference type="KEGG" id="skn:SKUN_00200"/>
<protein>
    <submittedName>
        <fullName evidence="1">Uncharacterized protein</fullName>
    </submittedName>
</protein>
<sequence>MTEQSNFWTDVEKGMMSYLTKYINLFETDYAKDTAEKNPKIEAFLAGAKFKTNFEDLFNFVKTEIKPLFDDIRAEYLKDKKPEEIDQKKFTTLIEVSKLFNAIIPLPRFLNDFMTSAKEASPVDLNKLFVNMMKVEIDELTKIYDDEIKDLDPALDKCLKEINNANDALEIWNLVNQLGLFLQRDIMLTDFSPEKEEEKLKGQLANIDQIEKDYNDGKIKLPEFNKEKIIEEVQVYHNFVIALSPEKRLEISEKTTEYRNKVVPLVQIIQCLHDLLINILTATNIINTAKQ</sequence>
<dbReference type="OrthoDB" id="388018at2"/>
<gene>
    <name evidence="1" type="ORF">SKUN_00200</name>
</gene>
<dbReference type="Proteomes" id="UP000062963">
    <property type="component" value="Chromosome"/>
</dbReference>
<keyword evidence="2" id="KW-1185">Reference proteome</keyword>
<accession>A0A0K2JFB2</accession>
<name>A0A0K2JFB2_SPIKU</name>
<evidence type="ECO:0000313" key="1">
    <source>
        <dbReference type="EMBL" id="ALA97122.1"/>
    </source>
</evidence>
<dbReference type="EMBL" id="CP010899">
    <property type="protein sequence ID" value="ALA97122.1"/>
    <property type="molecule type" value="Genomic_DNA"/>
</dbReference>
<proteinExistence type="predicted"/>